<keyword evidence="3" id="KW-0732">Signal</keyword>
<evidence type="ECO:0000313" key="8">
    <source>
        <dbReference type="Proteomes" id="UP001597369"/>
    </source>
</evidence>
<evidence type="ECO:0000259" key="6">
    <source>
        <dbReference type="Pfam" id="PF00149"/>
    </source>
</evidence>
<dbReference type="PIRSF" id="PIRSF000898">
    <property type="entry name" value="Acid_Ptase_5"/>
    <property type="match status" value="1"/>
</dbReference>
<evidence type="ECO:0000256" key="5">
    <source>
        <dbReference type="PIRNR" id="PIRNR000898"/>
    </source>
</evidence>
<protein>
    <recommendedName>
        <fullName evidence="2 5">acid phosphatase</fullName>
        <ecNumber evidence="2 5">3.1.3.2</ecNumber>
    </recommendedName>
</protein>
<keyword evidence="5" id="KW-0408">Iron</keyword>
<evidence type="ECO:0000256" key="4">
    <source>
        <dbReference type="ARBA" id="ARBA00022801"/>
    </source>
</evidence>
<evidence type="ECO:0000256" key="2">
    <source>
        <dbReference type="ARBA" id="ARBA00012646"/>
    </source>
</evidence>
<dbReference type="Gene3D" id="3.60.21.10">
    <property type="match status" value="1"/>
</dbReference>
<gene>
    <name evidence="7" type="ORF">ACFSKU_19070</name>
</gene>
<dbReference type="Proteomes" id="UP001597369">
    <property type="component" value="Unassembled WGS sequence"/>
</dbReference>
<dbReference type="EMBL" id="JBHUHV010000058">
    <property type="protein sequence ID" value="MFD2068999.1"/>
    <property type="molecule type" value="Genomic_DNA"/>
</dbReference>
<organism evidence="7 8">
    <name type="scientific">Pontibacter silvestris</name>
    <dbReference type="NCBI Taxonomy" id="2305183"/>
    <lineage>
        <taxon>Bacteria</taxon>
        <taxon>Pseudomonadati</taxon>
        <taxon>Bacteroidota</taxon>
        <taxon>Cytophagia</taxon>
        <taxon>Cytophagales</taxon>
        <taxon>Hymenobacteraceae</taxon>
        <taxon>Pontibacter</taxon>
    </lineage>
</organism>
<name>A0ABW4X2V2_9BACT</name>
<keyword evidence="4 5" id="KW-0378">Hydrolase</keyword>
<dbReference type="InterPro" id="IPR029052">
    <property type="entry name" value="Metallo-depent_PP-like"/>
</dbReference>
<dbReference type="Pfam" id="PF00149">
    <property type="entry name" value="Metallophos"/>
    <property type="match status" value="1"/>
</dbReference>
<dbReference type="EC" id="3.1.3.2" evidence="2 5"/>
<evidence type="ECO:0000313" key="7">
    <source>
        <dbReference type="EMBL" id="MFD2068999.1"/>
    </source>
</evidence>
<dbReference type="RefSeq" id="WP_229957536.1">
    <property type="nucleotide sequence ID" value="NZ_JAJJWI010000001.1"/>
</dbReference>
<dbReference type="InterPro" id="IPR051558">
    <property type="entry name" value="Metallophosphoesterase_PAP"/>
</dbReference>
<dbReference type="InterPro" id="IPR004843">
    <property type="entry name" value="Calcineurin-like_PHP"/>
</dbReference>
<accession>A0ABW4X2V2</accession>
<reference evidence="8" key="1">
    <citation type="journal article" date="2019" name="Int. J. Syst. Evol. Microbiol.">
        <title>The Global Catalogue of Microorganisms (GCM) 10K type strain sequencing project: providing services to taxonomists for standard genome sequencing and annotation.</title>
        <authorList>
            <consortium name="The Broad Institute Genomics Platform"/>
            <consortium name="The Broad Institute Genome Sequencing Center for Infectious Disease"/>
            <person name="Wu L."/>
            <person name="Ma J."/>
        </authorList>
    </citation>
    <scope>NUCLEOTIDE SEQUENCE [LARGE SCALE GENOMIC DNA]</scope>
    <source>
        <strain evidence="8">JCM 16545</strain>
    </source>
</reference>
<keyword evidence="8" id="KW-1185">Reference proteome</keyword>
<feature type="domain" description="Calcineurin-like phosphoesterase" evidence="6">
    <location>
        <begin position="59"/>
        <end position="267"/>
    </location>
</feature>
<evidence type="ECO:0000256" key="1">
    <source>
        <dbReference type="ARBA" id="ARBA00000032"/>
    </source>
</evidence>
<proteinExistence type="predicted"/>
<evidence type="ECO:0000256" key="3">
    <source>
        <dbReference type="ARBA" id="ARBA00022729"/>
    </source>
</evidence>
<dbReference type="PANTHER" id="PTHR10161:SF14">
    <property type="entry name" value="TARTRATE-RESISTANT ACID PHOSPHATASE TYPE 5"/>
    <property type="match status" value="1"/>
</dbReference>
<comment type="caution">
    <text evidence="7">The sequence shown here is derived from an EMBL/GenBank/DDBJ whole genome shotgun (WGS) entry which is preliminary data.</text>
</comment>
<comment type="catalytic activity">
    <reaction evidence="1 5">
        <text>a phosphate monoester + H2O = an alcohol + phosphate</text>
        <dbReference type="Rhea" id="RHEA:15017"/>
        <dbReference type="ChEBI" id="CHEBI:15377"/>
        <dbReference type="ChEBI" id="CHEBI:30879"/>
        <dbReference type="ChEBI" id="CHEBI:43474"/>
        <dbReference type="ChEBI" id="CHEBI:67140"/>
        <dbReference type="EC" id="3.1.3.2"/>
    </reaction>
</comment>
<sequence>MHLFYHLIYKAHFWLLFSTLYLLITNTEAQTKDYKAEYAKGYRGGYIKRLESVDGALEFALVGDWGRGGEYYQRNMATQLAKAVTGVNASFIVSTGDNIYPNGVASIHDPLWNLSFENLFYQYPLHRSWYAVLGNHDYHGNAQAQVDYTNISQRWNMPARYYSFKKKVGKDAEALFVFLDTNTFDGNAYQSSYGQELVQQDSTTQKRWLEQVLSDTSSTVKWKIVIGHHPLYTAGNRALDKPVMRNSLEPVLEKYKVDMYLSGHEHHLQYYHPKEKHTHHFISGAGSEANESLKPRGPHDFFAPIQGFMTFSISSDSVLMQAVNRKGKVLKKVQISKANKTTPDV</sequence>
<dbReference type="PANTHER" id="PTHR10161">
    <property type="entry name" value="TARTRATE-RESISTANT ACID PHOSPHATASE TYPE 5"/>
    <property type="match status" value="1"/>
</dbReference>
<dbReference type="SUPFAM" id="SSF56300">
    <property type="entry name" value="Metallo-dependent phosphatases"/>
    <property type="match status" value="1"/>
</dbReference>
<dbReference type="InterPro" id="IPR024927">
    <property type="entry name" value="Acid_PPase"/>
</dbReference>